<accession>C3PEF5</accession>
<protein>
    <submittedName>
        <fullName evidence="13">Na+/proline symporter</fullName>
    </submittedName>
</protein>
<feature type="transmembrane region" description="Helical" evidence="12">
    <location>
        <begin position="226"/>
        <end position="244"/>
    </location>
</feature>
<feature type="transmembrane region" description="Helical" evidence="12">
    <location>
        <begin position="6"/>
        <end position="27"/>
    </location>
</feature>
<keyword evidence="10" id="KW-0739">Sodium transport</keyword>
<dbReference type="AlphaFoldDB" id="C3PEF5"/>
<gene>
    <name evidence="13" type="ordered locus">cauri_0612</name>
</gene>
<evidence type="ECO:0000313" key="13">
    <source>
        <dbReference type="EMBL" id="ACP32209.1"/>
    </source>
</evidence>
<dbReference type="STRING" id="548476.cauri_0612"/>
<dbReference type="RefSeq" id="WP_010189286.1">
    <property type="nucleotide sequence ID" value="NC_012590.1"/>
</dbReference>
<evidence type="ECO:0000313" key="14">
    <source>
        <dbReference type="Proteomes" id="UP000002077"/>
    </source>
</evidence>
<keyword evidence="4" id="KW-1003">Cell membrane</keyword>
<organism evidence="13 14">
    <name type="scientific">Corynebacterium aurimucosum (strain ATCC 700975 / DSM 44827 / CIP 107346 / CN-1)</name>
    <name type="common">Corynebacterium nigricans</name>
    <dbReference type="NCBI Taxonomy" id="548476"/>
    <lineage>
        <taxon>Bacteria</taxon>
        <taxon>Bacillati</taxon>
        <taxon>Actinomycetota</taxon>
        <taxon>Actinomycetes</taxon>
        <taxon>Mycobacteriales</taxon>
        <taxon>Corynebacteriaceae</taxon>
        <taxon>Corynebacterium</taxon>
    </lineage>
</organism>
<evidence type="ECO:0000256" key="8">
    <source>
        <dbReference type="ARBA" id="ARBA00023065"/>
    </source>
</evidence>
<feature type="transmembrane region" description="Helical" evidence="12">
    <location>
        <begin position="76"/>
        <end position="96"/>
    </location>
</feature>
<feature type="transmembrane region" description="Helical" evidence="12">
    <location>
        <begin position="47"/>
        <end position="64"/>
    </location>
</feature>
<feature type="transmembrane region" description="Helical" evidence="12">
    <location>
        <begin position="273"/>
        <end position="295"/>
    </location>
</feature>
<dbReference type="PANTHER" id="PTHR42985:SF40">
    <property type="entry name" value="LD47995P-RELATED"/>
    <property type="match status" value="1"/>
</dbReference>
<evidence type="ECO:0000256" key="11">
    <source>
        <dbReference type="RuleBase" id="RU362091"/>
    </source>
</evidence>
<feature type="transmembrane region" description="Helical" evidence="12">
    <location>
        <begin position="152"/>
        <end position="171"/>
    </location>
</feature>
<dbReference type="CDD" id="cd11495">
    <property type="entry name" value="SLC5sbd_NIS-like_u3"/>
    <property type="match status" value="1"/>
</dbReference>
<dbReference type="eggNOG" id="COG0591">
    <property type="taxonomic scope" value="Bacteria"/>
</dbReference>
<evidence type="ECO:0000256" key="12">
    <source>
        <dbReference type="SAM" id="Phobius"/>
    </source>
</evidence>
<keyword evidence="3" id="KW-0813">Transport</keyword>
<evidence type="ECO:0000256" key="3">
    <source>
        <dbReference type="ARBA" id="ARBA00022448"/>
    </source>
</evidence>
<comment type="similarity">
    <text evidence="2 11">Belongs to the sodium:solute symporter (SSF) (TC 2.A.21) family.</text>
</comment>
<sequence>MQSFGTLNWIVLLLYLLGMLLVGAYFARRAGSDQEEFFKAGGRIPGWAAGFSIYATTLSAITFMSTPEKAYLTDWAYSAGNLAIFAIVPILIGYYVPFFRKLDVTTAYDYLEERFSVVLRALGSLLFVLYHVGRIAIVIYLPTLAITSVADINPLVVAVFVGVLCVVYTFLGGMEGVIWSDVIQGILLLAGAAVVVLTAMAMTPDGFSGAVVNAAEEGKFYSADNFTTNAVFTSIPFIFIGNVLNSLHQYTSSQDVVQRYQTTPTIQATKKSLIVNGILALVTIPLFYGMGTALYNFYEAKGGLPEGVNTSAVVPYFILSELPAGIAGLLIAAILAAAQSTISSSLNSISACVVVDIYNRFSAKEASVTLSRCVIIAAGTFGLAVALYLIITNQSDLWDLFLAITGLFGVPLTAVFVLGIFTKSANSHGVLIGLICGAVAAYFAGKLDQGPFLVSIVAFVGTLGIGYMASFIFRKSDQHDITGLTIYGKDLEYTRRKAVQTPVAQSEQDG</sequence>
<dbReference type="InterPro" id="IPR001734">
    <property type="entry name" value="Na/solute_symporter"/>
</dbReference>
<dbReference type="PANTHER" id="PTHR42985">
    <property type="entry name" value="SODIUM-COUPLED MONOCARBOXYLATE TRANSPORTER"/>
    <property type="match status" value="1"/>
</dbReference>
<reference evidence="13 14" key="1">
    <citation type="journal article" date="2010" name="BMC Genomics">
        <title>Complete genome sequence and lifestyle of black-pigmented Corynebacterium aurimucosum ATCC 700975 (formerly C. nigricans CN-1) isolated from a vaginal swab of a woman with spontaneous abortion.</title>
        <authorList>
            <person name="Trost E."/>
            <person name="Gotker S."/>
            <person name="Schneider J."/>
            <person name="Schneiker-Bekel S."/>
            <person name="Szczepanowski R."/>
            <person name="Tilker A."/>
            <person name="Viehoever P."/>
            <person name="Arnold W."/>
            <person name="Bekel T."/>
            <person name="Blom J."/>
            <person name="Gartemann K.H."/>
            <person name="Linke B."/>
            <person name="Goesmann A."/>
            <person name="Puhler A."/>
            <person name="Shukla S.K."/>
            <person name="Tauch A."/>
        </authorList>
    </citation>
    <scope>NUCLEOTIDE SEQUENCE [LARGE SCALE GENOMIC DNA]</scope>
    <source>
        <strain evidence="14">ATCC 700975 / DSM 44827 / CIP 107346 / CN-1</strain>
    </source>
</reference>
<keyword evidence="14" id="KW-1185">Reference proteome</keyword>
<evidence type="ECO:0000256" key="7">
    <source>
        <dbReference type="ARBA" id="ARBA00023053"/>
    </source>
</evidence>
<keyword evidence="5 12" id="KW-0812">Transmembrane</keyword>
<name>C3PEF5_CORA7</name>
<feature type="transmembrane region" description="Helical" evidence="12">
    <location>
        <begin position="370"/>
        <end position="391"/>
    </location>
</feature>
<dbReference type="GO" id="GO:0006814">
    <property type="term" value="P:sodium ion transport"/>
    <property type="evidence" value="ECO:0007669"/>
    <property type="project" value="UniProtKB-KW"/>
</dbReference>
<dbReference type="InterPro" id="IPR051163">
    <property type="entry name" value="Sodium:Solute_Symporter_SSF"/>
</dbReference>
<dbReference type="OrthoDB" id="9814523at2"/>
<dbReference type="GO" id="GO:0005886">
    <property type="term" value="C:plasma membrane"/>
    <property type="evidence" value="ECO:0007669"/>
    <property type="project" value="UniProtKB-SubCell"/>
</dbReference>
<keyword evidence="8" id="KW-0406">Ion transport</keyword>
<feature type="transmembrane region" description="Helical" evidence="12">
    <location>
        <begin position="183"/>
        <end position="202"/>
    </location>
</feature>
<dbReference type="Proteomes" id="UP000002077">
    <property type="component" value="Chromosome"/>
</dbReference>
<dbReference type="GO" id="GO:0015293">
    <property type="term" value="F:symporter activity"/>
    <property type="evidence" value="ECO:0007669"/>
    <property type="project" value="TreeGrafter"/>
</dbReference>
<feature type="transmembrane region" description="Helical" evidence="12">
    <location>
        <begin position="451"/>
        <end position="473"/>
    </location>
</feature>
<evidence type="ECO:0000256" key="10">
    <source>
        <dbReference type="ARBA" id="ARBA00023201"/>
    </source>
</evidence>
<evidence type="ECO:0000256" key="6">
    <source>
        <dbReference type="ARBA" id="ARBA00022989"/>
    </source>
</evidence>
<keyword evidence="9 12" id="KW-0472">Membrane</keyword>
<dbReference type="GeneID" id="31923234"/>
<dbReference type="PROSITE" id="PS50283">
    <property type="entry name" value="NA_SOLUT_SYMP_3"/>
    <property type="match status" value="1"/>
</dbReference>
<dbReference type="KEGG" id="car:cauri_0612"/>
<feature type="transmembrane region" description="Helical" evidence="12">
    <location>
        <begin position="397"/>
        <end position="421"/>
    </location>
</feature>
<evidence type="ECO:0000256" key="4">
    <source>
        <dbReference type="ARBA" id="ARBA00022475"/>
    </source>
</evidence>
<dbReference type="InterPro" id="IPR038377">
    <property type="entry name" value="Na/Glc_symporter_sf"/>
</dbReference>
<feature type="transmembrane region" description="Helical" evidence="12">
    <location>
        <begin position="117"/>
        <end position="140"/>
    </location>
</feature>
<feature type="transmembrane region" description="Helical" evidence="12">
    <location>
        <begin position="315"/>
        <end position="338"/>
    </location>
</feature>
<keyword evidence="6 12" id="KW-1133">Transmembrane helix</keyword>
<evidence type="ECO:0000256" key="2">
    <source>
        <dbReference type="ARBA" id="ARBA00006434"/>
    </source>
</evidence>
<evidence type="ECO:0000256" key="1">
    <source>
        <dbReference type="ARBA" id="ARBA00004651"/>
    </source>
</evidence>
<dbReference type="NCBIfam" id="TIGR00813">
    <property type="entry name" value="sss"/>
    <property type="match status" value="1"/>
</dbReference>
<keyword evidence="7" id="KW-0915">Sodium</keyword>
<feature type="transmembrane region" description="Helical" evidence="12">
    <location>
        <begin position="428"/>
        <end position="445"/>
    </location>
</feature>
<proteinExistence type="inferred from homology"/>
<dbReference type="Pfam" id="PF00474">
    <property type="entry name" value="SSF"/>
    <property type="match status" value="1"/>
</dbReference>
<comment type="subcellular location">
    <subcellularLocation>
        <location evidence="1">Cell membrane</location>
        <topology evidence="1">Multi-pass membrane protein</topology>
    </subcellularLocation>
</comment>
<dbReference type="EMBL" id="CP001601">
    <property type="protein sequence ID" value="ACP32209.1"/>
    <property type="molecule type" value="Genomic_DNA"/>
</dbReference>
<evidence type="ECO:0000256" key="5">
    <source>
        <dbReference type="ARBA" id="ARBA00022692"/>
    </source>
</evidence>
<dbReference type="Gene3D" id="1.20.1730.10">
    <property type="entry name" value="Sodium/glucose cotransporter"/>
    <property type="match status" value="1"/>
</dbReference>
<dbReference type="HOGENOM" id="CLU_018808_11_4_11"/>
<evidence type="ECO:0000256" key="9">
    <source>
        <dbReference type="ARBA" id="ARBA00023136"/>
    </source>
</evidence>